<dbReference type="RefSeq" id="WP_099214764.1">
    <property type="nucleotide sequence ID" value="NZ_JAUYVU010000001.1"/>
</dbReference>
<dbReference type="InterPro" id="IPR010827">
    <property type="entry name" value="BamA/TamA_POTRA"/>
</dbReference>
<evidence type="ECO:0000259" key="2">
    <source>
        <dbReference type="Pfam" id="PF07244"/>
    </source>
</evidence>
<accession>A0A2G1BW91</accession>
<evidence type="ECO:0000256" key="1">
    <source>
        <dbReference type="SAM" id="Phobius"/>
    </source>
</evidence>
<dbReference type="Proteomes" id="UP000222163">
    <property type="component" value="Unassembled WGS sequence"/>
</dbReference>
<dbReference type="Gene3D" id="2.40.160.50">
    <property type="entry name" value="membrane protein fhac: a member of the omp85/tpsb transporter family"/>
    <property type="match status" value="1"/>
</dbReference>
<proteinExistence type="predicted"/>
<gene>
    <name evidence="4" type="ORF">CSC81_05435</name>
    <name evidence="3" type="ORF">Q8W23_00200</name>
</gene>
<feature type="transmembrane region" description="Helical" evidence="1">
    <location>
        <begin position="12"/>
        <end position="31"/>
    </location>
</feature>
<dbReference type="GO" id="GO:0019867">
    <property type="term" value="C:outer membrane"/>
    <property type="evidence" value="ECO:0007669"/>
    <property type="project" value="InterPro"/>
</dbReference>
<dbReference type="Gene3D" id="3.10.20.310">
    <property type="entry name" value="membrane protein fhac"/>
    <property type="match status" value="1"/>
</dbReference>
<keyword evidence="1" id="KW-0472">Membrane</keyword>
<protein>
    <submittedName>
        <fullName evidence="4">Outer membrane protein assembly factor</fullName>
    </submittedName>
    <submittedName>
        <fullName evidence="3">POTRA domain-containing protein</fullName>
    </submittedName>
</protein>
<name>A0A2G1BW91_9FLAO</name>
<keyword evidence="1" id="KW-0812">Transmembrane</keyword>
<evidence type="ECO:0000313" key="4">
    <source>
        <dbReference type="EMBL" id="PHN97855.1"/>
    </source>
</evidence>
<organism evidence="4 5">
    <name type="scientific">Tenacibaculum discolor</name>
    <dbReference type="NCBI Taxonomy" id="361581"/>
    <lineage>
        <taxon>Bacteria</taxon>
        <taxon>Pseudomonadati</taxon>
        <taxon>Bacteroidota</taxon>
        <taxon>Flavobacteriia</taxon>
        <taxon>Flavobacteriales</taxon>
        <taxon>Flavobacteriaceae</taxon>
        <taxon>Tenacibaculum</taxon>
    </lineage>
</organism>
<dbReference type="EMBL" id="PDUU01000004">
    <property type="protein sequence ID" value="PHN97855.1"/>
    <property type="molecule type" value="Genomic_DNA"/>
</dbReference>
<reference evidence="4 5" key="1">
    <citation type="journal article" date="2016" name="Nat. Commun.">
        <title>Microbial interactions lead to rapid micro-scale successions on model marine particles.</title>
        <authorList>
            <person name="Datta M.S."/>
            <person name="Sliwerska E."/>
            <person name="Gore J."/>
            <person name="Polz M.F."/>
            <person name="Cordero O.X."/>
        </authorList>
    </citation>
    <scope>NUCLEOTIDE SEQUENCE [LARGE SCALE GENOMIC DNA]</scope>
    <source>
        <strain evidence="4 5">4G03</strain>
    </source>
</reference>
<evidence type="ECO:0000313" key="6">
    <source>
        <dbReference type="Proteomes" id="UP001242342"/>
    </source>
</evidence>
<reference evidence="3 6" key="3">
    <citation type="submission" date="2023-07" db="EMBL/GenBank/DDBJ databases">
        <title>Genome content predicts the carbon catabolic preferences of heterotrophic bacteria.</title>
        <authorList>
            <person name="Gralka M."/>
        </authorList>
    </citation>
    <scope>NUCLEOTIDE SEQUENCE [LARGE SCALE GENOMIC DNA]</scope>
    <source>
        <strain evidence="3 6">4G03</strain>
    </source>
</reference>
<keyword evidence="1" id="KW-1133">Transmembrane helix</keyword>
<sequence>MKVVGKKYDKQHLFLLKTIIFGVFWLSVNSYSQERRIEKITFLGAKKTKKHVLRRILSSKENNVLDSIVLKNDMTRLKRLPAISNAYFKASCSDNKCNVVVTVEENFTIIPEINFHKTINQKLVYRIGVGEYNFLGRNIVLGGFYQYNGFDSYGVNFRAPTLFSAKWGLALNHQNWTSEEPLYFDDESANYKYQNISYEALALYQHNFKHQFQFGINFFKEKYNYLNGSTSSNVPIELNVDKKLLKLIYTFDNLDYNYQYINGFKNEFHGQYVTSENKYQNDFLIFWNDLFYFKRLGNKGNWANRLRVGLSSNDDTPFAPFALDNNLNLRGVGILVDRGTGSIVLNTEYRYTLYEKKWFVLQGNVFTDVGTWRKPGGALSDFVDSDNVRMYSGIGLRFINKKIFNAVFRIDYGHGLTKNASKGFVFGIGQYF</sequence>
<feature type="domain" description="POTRA" evidence="2">
    <location>
        <begin position="36"/>
        <end position="105"/>
    </location>
</feature>
<evidence type="ECO:0000313" key="3">
    <source>
        <dbReference type="EMBL" id="MDP2539886.1"/>
    </source>
</evidence>
<evidence type="ECO:0000313" key="5">
    <source>
        <dbReference type="Proteomes" id="UP000222163"/>
    </source>
</evidence>
<dbReference type="EMBL" id="JAUYVU010000001">
    <property type="protein sequence ID" value="MDP2539886.1"/>
    <property type="molecule type" value="Genomic_DNA"/>
</dbReference>
<comment type="caution">
    <text evidence="4">The sequence shown here is derived from an EMBL/GenBank/DDBJ whole genome shotgun (WGS) entry which is preliminary data.</text>
</comment>
<dbReference type="Proteomes" id="UP001242342">
    <property type="component" value="Unassembled WGS sequence"/>
</dbReference>
<dbReference type="AlphaFoldDB" id="A0A2G1BW91"/>
<keyword evidence="6" id="KW-1185">Reference proteome</keyword>
<reference evidence="4" key="2">
    <citation type="submission" date="2017-10" db="EMBL/GenBank/DDBJ databases">
        <authorList>
            <person name="Enke T.N."/>
            <person name="Cordero O.X."/>
        </authorList>
    </citation>
    <scope>NUCLEOTIDE SEQUENCE</scope>
    <source>
        <strain evidence="4">4G03</strain>
    </source>
</reference>
<dbReference type="Pfam" id="PF07244">
    <property type="entry name" value="POTRA"/>
    <property type="match status" value="1"/>
</dbReference>